<organism evidence="2 3">
    <name type="scientific">Aurantimonas endophytica</name>
    <dbReference type="NCBI Taxonomy" id="1522175"/>
    <lineage>
        <taxon>Bacteria</taxon>
        <taxon>Pseudomonadati</taxon>
        <taxon>Pseudomonadota</taxon>
        <taxon>Alphaproteobacteria</taxon>
        <taxon>Hyphomicrobiales</taxon>
        <taxon>Aurantimonadaceae</taxon>
        <taxon>Aurantimonas</taxon>
    </lineage>
</organism>
<sequence length="229" mass="24861">MGDANFTAVSPYRRIETALTRREARCVTRSRHAATVGKNSGKPQGRDRVRNREEPMHSRWSMVALLGALAALASAGTTRAADVPRIALADFYYLDTSGEPGDRASEHQQRVDLFETVLREELAATGRFEVVALECPLPECGVGSLSVEDAVNAAERVNADYVLLGAIQKISTLVGTGRLDLVNVPQRRSSMSRVLSFRGDSDEAFRRAAEFSARNVVEADLSPAAEGAR</sequence>
<dbReference type="Pfam" id="PF11684">
    <property type="entry name" value="DUF3280"/>
    <property type="match status" value="1"/>
</dbReference>
<protein>
    <recommendedName>
        <fullName evidence="4">DUF2380 domain-containing protein</fullName>
    </recommendedName>
</protein>
<gene>
    <name evidence="2" type="ORF">GGR03_004031</name>
</gene>
<dbReference type="Proteomes" id="UP000588647">
    <property type="component" value="Unassembled WGS sequence"/>
</dbReference>
<evidence type="ECO:0000256" key="1">
    <source>
        <dbReference type="SAM" id="MobiDB-lite"/>
    </source>
</evidence>
<feature type="region of interest" description="Disordered" evidence="1">
    <location>
        <begin position="26"/>
        <end position="54"/>
    </location>
</feature>
<proteinExistence type="predicted"/>
<dbReference type="InterPro" id="IPR021698">
    <property type="entry name" value="DUF3280"/>
</dbReference>
<keyword evidence="3" id="KW-1185">Reference proteome</keyword>
<evidence type="ECO:0000313" key="3">
    <source>
        <dbReference type="Proteomes" id="UP000588647"/>
    </source>
</evidence>
<evidence type="ECO:0000313" key="2">
    <source>
        <dbReference type="EMBL" id="MBB4004936.1"/>
    </source>
</evidence>
<reference evidence="2 3" key="1">
    <citation type="submission" date="2020-08" db="EMBL/GenBank/DDBJ databases">
        <title>Genomic Encyclopedia of Type Strains, Phase IV (KMG-IV): sequencing the most valuable type-strain genomes for metagenomic binning, comparative biology and taxonomic classification.</title>
        <authorList>
            <person name="Goeker M."/>
        </authorList>
    </citation>
    <scope>NUCLEOTIDE SEQUENCE [LARGE SCALE GENOMIC DNA]</scope>
    <source>
        <strain evidence="2 3">DSM 103570</strain>
    </source>
</reference>
<feature type="compositionally biased region" description="Basic and acidic residues" evidence="1">
    <location>
        <begin position="44"/>
        <end position="54"/>
    </location>
</feature>
<evidence type="ECO:0008006" key="4">
    <source>
        <dbReference type="Google" id="ProtNLM"/>
    </source>
</evidence>
<name>A0A7W6HH78_9HYPH</name>
<dbReference type="EMBL" id="JACIEM010000005">
    <property type="protein sequence ID" value="MBB4004936.1"/>
    <property type="molecule type" value="Genomic_DNA"/>
</dbReference>
<comment type="caution">
    <text evidence="2">The sequence shown here is derived from an EMBL/GenBank/DDBJ whole genome shotgun (WGS) entry which is preliminary data.</text>
</comment>
<dbReference type="AlphaFoldDB" id="A0A7W6HH78"/>
<dbReference type="RefSeq" id="WP_183210499.1">
    <property type="nucleotide sequence ID" value="NZ_JAAAMM010000005.1"/>
</dbReference>
<accession>A0A7W6HH78</accession>